<evidence type="ECO:0000256" key="1">
    <source>
        <dbReference type="ARBA" id="ARBA00007689"/>
    </source>
</evidence>
<comment type="similarity">
    <text evidence="1">Belongs to the YciI family.</text>
</comment>
<feature type="domain" description="YCII-related" evidence="2">
    <location>
        <begin position="1"/>
        <end position="79"/>
    </location>
</feature>
<dbReference type="PANTHER" id="PTHR37828">
    <property type="entry name" value="GSR2449 PROTEIN"/>
    <property type="match status" value="1"/>
</dbReference>
<proteinExistence type="inferred from homology"/>
<organism evidence="3 4">
    <name type="scientific">Acinetobacter stercoris</name>
    <dbReference type="NCBI Taxonomy" id="2126983"/>
    <lineage>
        <taxon>Bacteria</taxon>
        <taxon>Pseudomonadati</taxon>
        <taxon>Pseudomonadota</taxon>
        <taxon>Gammaproteobacteria</taxon>
        <taxon>Moraxellales</taxon>
        <taxon>Moraxellaceae</taxon>
        <taxon>Acinetobacter</taxon>
    </lineage>
</organism>
<evidence type="ECO:0000313" key="4">
    <source>
        <dbReference type="Proteomes" id="UP000245974"/>
    </source>
</evidence>
<dbReference type="InterPro" id="IPR005545">
    <property type="entry name" value="YCII"/>
</dbReference>
<dbReference type="InterPro" id="IPR011008">
    <property type="entry name" value="Dimeric_a/b-barrel"/>
</dbReference>
<evidence type="ECO:0000259" key="2">
    <source>
        <dbReference type="Pfam" id="PF03795"/>
    </source>
</evidence>
<dbReference type="RefSeq" id="WP_121972456.1">
    <property type="nucleotide sequence ID" value="NZ_OOGT01000002.1"/>
</dbReference>
<sequence length="94" mass="10728">MYVVSLNYHKTNEEIDALLKEHVEWLEDNFKAGYFIAAGRKDPRTGGMILVKQIARDLLDEILKQDPFQAVATYEITSVDFARTGTGFEYLKGI</sequence>
<accession>A0A2U3MTU8</accession>
<dbReference type="SUPFAM" id="SSF54909">
    <property type="entry name" value="Dimeric alpha+beta barrel"/>
    <property type="match status" value="1"/>
</dbReference>
<dbReference type="PANTHER" id="PTHR37828:SF1">
    <property type="entry name" value="YCII-RELATED DOMAIN-CONTAINING PROTEIN"/>
    <property type="match status" value="1"/>
</dbReference>
<dbReference type="Pfam" id="PF03795">
    <property type="entry name" value="YCII"/>
    <property type="match status" value="1"/>
</dbReference>
<name>A0A2U3MTU8_9GAMM</name>
<dbReference type="EMBL" id="OOGT01000002">
    <property type="protein sequence ID" value="SPL68880.1"/>
    <property type="molecule type" value="Genomic_DNA"/>
</dbReference>
<keyword evidence="4" id="KW-1185">Reference proteome</keyword>
<protein>
    <submittedName>
        <fullName evidence="3">YCII-related domain protein</fullName>
    </submittedName>
</protein>
<gene>
    <name evidence="3" type="ORF">KPC_0058</name>
</gene>
<reference evidence="4" key="1">
    <citation type="submission" date="2018-03" db="EMBL/GenBank/DDBJ databases">
        <authorList>
            <person name="Blom J."/>
        </authorList>
    </citation>
    <scope>NUCLEOTIDE SEQUENCE [LARGE SCALE GENOMIC DNA]</scope>
    <source>
        <strain evidence="4">KPC-SM-21</strain>
    </source>
</reference>
<dbReference type="OrthoDB" id="9814407at2"/>
<evidence type="ECO:0000313" key="3">
    <source>
        <dbReference type="EMBL" id="SPL68880.1"/>
    </source>
</evidence>
<dbReference type="Proteomes" id="UP000245974">
    <property type="component" value="Unassembled WGS sequence"/>
</dbReference>
<dbReference type="InParanoid" id="A0A2U3MTU8"/>
<dbReference type="AlphaFoldDB" id="A0A2U3MTU8"/>